<evidence type="ECO:0000256" key="5">
    <source>
        <dbReference type="ARBA" id="ARBA00022898"/>
    </source>
</evidence>
<dbReference type="PANTHER" id="PTHR30244">
    <property type="entry name" value="TRANSAMINASE"/>
    <property type="match status" value="1"/>
</dbReference>
<gene>
    <name evidence="13" type="ORF">SAMN06265218_102135</name>
</gene>
<comment type="catalytic activity">
    <reaction evidence="7">
        <text>GDP-alpha-D-perosamine + 2-oxoglutarate = GDP-4-dehydro-alpha-D-rhamnose + L-glutamate</text>
        <dbReference type="Rhea" id="RHEA:36779"/>
        <dbReference type="ChEBI" id="CHEBI:16810"/>
        <dbReference type="ChEBI" id="CHEBI:29985"/>
        <dbReference type="ChEBI" id="CHEBI:57964"/>
        <dbReference type="ChEBI" id="CHEBI:73996"/>
        <dbReference type="EC" id="2.6.1.102"/>
    </reaction>
</comment>
<evidence type="ECO:0000313" key="14">
    <source>
        <dbReference type="Proteomes" id="UP000317593"/>
    </source>
</evidence>
<dbReference type="SUPFAM" id="SSF53383">
    <property type="entry name" value="PLP-dependent transferases"/>
    <property type="match status" value="1"/>
</dbReference>
<dbReference type="Proteomes" id="UP000317593">
    <property type="component" value="Unassembled WGS sequence"/>
</dbReference>
<keyword evidence="14" id="KW-1185">Reference proteome</keyword>
<dbReference type="Pfam" id="PF01041">
    <property type="entry name" value="DegT_DnrJ_EryC1"/>
    <property type="match status" value="1"/>
</dbReference>
<dbReference type="InterPro" id="IPR015421">
    <property type="entry name" value="PyrdxlP-dep_Trfase_major"/>
</dbReference>
<evidence type="ECO:0000256" key="10">
    <source>
        <dbReference type="PIRSR" id="PIRSR000390-1"/>
    </source>
</evidence>
<sequence>MDDSTSRIYLSSPHMGGKELDYIHDAFKKNWIAPLGENVDQFEKNLQDYTGRSHAAVVTSGTAAMHLGLILCGLQAGDEVICQSLTFAATANPIRYQGATPIFIDSEPETWNMDPQLLEHAILDRMEKNGETAGKPKAIIVVHLYGMPAKVDDILKVARKFDIPVIEDAAEALGSSAGGKRCGNFGELSVLSFNGNKIITTSGGGALLGDQKELISKARFLATQARDKAPHYQHSELGYNYRMSNIVAGIGRGQIKVLDEHIAARRSNHDYYFEQLNGNWLDSDSAETGQGIGFKARMATSGIYFLKEPEGHFSNRWLTTVLVNPQETGGVTREDIRQALEEENIECRPLWKPMHMQPLYSDFPYYGNGISDKLFECGLCLPSGSNLSSSDRQRIVSVIHDLLD</sequence>
<feature type="modified residue" description="N6-(pyridoxal phosphate)lysine" evidence="11">
    <location>
        <position position="197"/>
    </location>
</feature>
<dbReference type="PIRSF" id="PIRSF000390">
    <property type="entry name" value="PLP_StrS"/>
    <property type="match status" value="1"/>
</dbReference>
<comment type="pathway">
    <text evidence="2">Bacterial outer membrane biogenesis; LPS O-antigen biosynthesis.</text>
</comment>
<evidence type="ECO:0000256" key="4">
    <source>
        <dbReference type="ARBA" id="ARBA00022679"/>
    </source>
</evidence>
<dbReference type="GO" id="GO:0030170">
    <property type="term" value="F:pyridoxal phosphate binding"/>
    <property type="evidence" value="ECO:0007669"/>
    <property type="project" value="TreeGrafter"/>
</dbReference>
<dbReference type="AlphaFoldDB" id="A0A521B2V7"/>
<feature type="active site" description="Proton acceptor" evidence="10">
    <location>
        <position position="197"/>
    </location>
</feature>
<dbReference type="CDD" id="cd00616">
    <property type="entry name" value="AHBA_syn"/>
    <property type="match status" value="1"/>
</dbReference>
<reference evidence="13 14" key="1">
    <citation type="submission" date="2017-05" db="EMBL/GenBank/DDBJ databases">
        <authorList>
            <person name="Varghese N."/>
            <person name="Submissions S."/>
        </authorList>
    </citation>
    <scope>NUCLEOTIDE SEQUENCE [LARGE SCALE GENOMIC DNA]</scope>
    <source>
        <strain evidence="13 14">DSM 21194</strain>
    </source>
</reference>
<evidence type="ECO:0000256" key="9">
    <source>
        <dbReference type="ARBA" id="ARBA00074221"/>
    </source>
</evidence>
<dbReference type="InterPro" id="IPR015424">
    <property type="entry name" value="PyrdxlP-dep_Trfase"/>
</dbReference>
<dbReference type="EC" id="2.6.1.102" evidence="8"/>
<evidence type="ECO:0000256" key="6">
    <source>
        <dbReference type="ARBA" id="ARBA00037999"/>
    </source>
</evidence>
<dbReference type="GO" id="GO:0102933">
    <property type="term" value="F:GDP-4-dehydro-6-deoxy-D-mannose-4-aminotransferase activity"/>
    <property type="evidence" value="ECO:0007669"/>
    <property type="project" value="UniProtKB-EC"/>
</dbReference>
<dbReference type="EMBL" id="FXTH01000002">
    <property type="protein sequence ID" value="SMO41379.1"/>
    <property type="molecule type" value="Genomic_DNA"/>
</dbReference>
<accession>A0A521B2V7</accession>
<dbReference type="InterPro" id="IPR000653">
    <property type="entry name" value="DegT/StrS_aminotransferase"/>
</dbReference>
<proteinExistence type="inferred from homology"/>
<name>A0A521B2V7_9BACT</name>
<dbReference type="FunFam" id="3.40.640.10:FF:000090">
    <property type="entry name" value="Pyridoxal phosphate-dependent aminotransferase"/>
    <property type="match status" value="1"/>
</dbReference>
<protein>
    <recommendedName>
        <fullName evidence="9">GDP-perosamine synthase</fullName>
        <ecNumber evidence="8">2.6.1.102</ecNumber>
    </recommendedName>
</protein>
<dbReference type="Gene3D" id="3.90.1150.10">
    <property type="entry name" value="Aspartate Aminotransferase, domain 1"/>
    <property type="match status" value="1"/>
</dbReference>
<organism evidence="13 14">
    <name type="scientific">Fodinibius sediminis</name>
    <dbReference type="NCBI Taxonomy" id="1214077"/>
    <lineage>
        <taxon>Bacteria</taxon>
        <taxon>Pseudomonadati</taxon>
        <taxon>Balneolota</taxon>
        <taxon>Balneolia</taxon>
        <taxon>Balneolales</taxon>
        <taxon>Balneolaceae</taxon>
        <taxon>Fodinibius</taxon>
    </lineage>
</organism>
<comment type="cofactor">
    <cofactor evidence="1">
        <name>pyridoxal 5'-phosphate</name>
        <dbReference type="ChEBI" id="CHEBI:597326"/>
    </cofactor>
</comment>
<dbReference type="OrthoDB" id="9810913at2"/>
<dbReference type="InterPro" id="IPR015422">
    <property type="entry name" value="PyrdxlP-dep_Trfase_small"/>
</dbReference>
<keyword evidence="3" id="KW-0032">Aminotransferase</keyword>
<keyword evidence="4" id="KW-0808">Transferase</keyword>
<evidence type="ECO:0000256" key="1">
    <source>
        <dbReference type="ARBA" id="ARBA00001933"/>
    </source>
</evidence>
<dbReference type="Gene3D" id="3.40.640.10">
    <property type="entry name" value="Type I PLP-dependent aspartate aminotransferase-like (Major domain)"/>
    <property type="match status" value="1"/>
</dbReference>
<evidence type="ECO:0000256" key="11">
    <source>
        <dbReference type="PIRSR" id="PIRSR000390-2"/>
    </source>
</evidence>
<evidence type="ECO:0000256" key="8">
    <source>
        <dbReference type="ARBA" id="ARBA00066317"/>
    </source>
</evidence>
<evidence type="ECO:0000256" key="7">
    <source>
        <dbReference type="ARBA" id="ARBA00051587"/>
    </source>
</evidence>
<dbReference type="RefSeq" id="WP_142713020.1">
    <property type="nucleotide sequence ID" value="NZ_FXTH01000002.1"/>
</dbReference>
<evidence type="ECO:0000256" key="12">
    <source>
        <dbReference type="RuleBase" id="RU004508"/>
    </source>
</evidence>
<evidence type="ECO:0000256" key="2">
    <source>
        <dbReference type="ARBA" id="ARBA00005125"/>
    </source>
</evidence>
<dbReference type="PANTHER" id="PTHR30244:SF34">
    <property type="entry name" value="DTDP-4-AMINO-4,6-DIDEOXYGALACTOSE TRANSAMINASE"/>
    <property type="match status" value="1"/>
</dbReference>
<evidence type="ECO:0000313" key="13">
    <source>
        <dbReference type="EMBL" id="SMO41379.1"/>
    </source>
</evidence>
<dbReference type="GO" id="GO:0000271">
    <property type="term" value="P:polysaccharide biosynthetic process"/>
    <property type="evidence" value="ECO:0007669"/>
    <property type="project" value="TreeGrafter"/>
</dbReference>
<evidence type="ECO:0000256" key="3">
    <source>
        <dbReference type="ARBA" id="ARBA00022576"/>
    </source>
</evidence>
<keyword evidence="5 11" id="KW-0663">Pyridoxal phosphate</keyword>
<comment type="similarity">
    <text evidence="6 12">Belongs to the DegT/DnrJ/EryC1 family.</text>
</comment>